<dbReference type="SMART" id="SM00450">
    <property type="entry name" value="RHOD"/>
    <property type="match status" value="1"/>
</dbReference>
<evidence type="ECO:0000259" key="1">
    <source>
        <dbReference type="PROSITE" id="PS50206"/>
    </source>
</evidence>
<dbReference type="InterPro" id="IPR036873">
    <property type="entry name" value="Rhodanese-like_dom_sf"/>
</dbReference>
<feature type="domain" description="Rhodanese" evidence="1">
    <location>
        <begin position="30"/>
        <end position="119"/>
    </location>
</feature>
<proteinExistence type="predicted"/>
<organism evidence="2 3">
    <name type="scientific">Trichocoleus desertorum GB2-A4</name>
    <dbReference type="NCBI Taxonomy" id="2933944"/>
    <lineage>
        <taxon>Bacteria</taxon>
        <taxon>Bacillati</taxon>
        <taxon>Cyanobacteriota</taxon>
        <taxon>Cyanophyceae</taxon>
        <taxon>Leptolyngbyales</taxon>
        <taxon>Trichocoleusaceae</taxon>
        <taxon>Trichocoleus</taxon>
    </lineage>
</organism>
<dbReference type="EMBL" id="JAMPKM010000012">
    <property type="protein sequence ID" value="MEP0819024.1"/>
    <property type="molecule type" value="Genomic_DNA"/>
</dbReference>
<dbReference type="Proteomes" id="UP001464891">
    <property type="component" value="Unassembled WGS sequence"/>
</dbReference>
<dbReference type="SUPFAM" id="SSF52821">
    <property type="entry name" value="Rhodanese/Cell cycle control phosphatase"/>
    <property type="match status" value="1"/>
</dbReference>
<dbReference type="InterPro" id="IPR001763">
    <property type="entry name" value="Rhodanese-like_dom"/>
</dbReference>
<dbReference type="PANTHER" id="PTHR43031:SF1">
    <property type="entry name" value="PYRIDINE NUCLEOTIDE-DISULPHIDE OXIDOREDUCTASE"/>
    <property type="match status" value="1"/>
</dbReference>
<name>A0ABV0JB65_9CYAN</name>
<dbReference type="CDD" id="cd00158">
    <property type="entry name" value="RHOD"/>
    <property type="match status" value="1"/>
</dbReference>
<dbReference type="RefSeq" id="WP_190432077.1">
    <property type="nucleotide sequence ID" value="NZ_JAMPKM010000012.1"/>
</dbReference>
<reference evidence="2 3" key="1">
    <citation type="submission" date="2022-04" db="EMBL/GenBank/DDBJ databases">
        <title>Positive selection, recombination, and allopatry shape intraspecific diversity of widespread and dominant cyanobacteria.</title>
        <authorList>
            <person name="Wei J."/>
            <person name="Shu W."/>
            <person name="Hu C."/>
        </authorList>
    </citation>
    <scope>NUCLEOTIDE SEQUENCE [LARGE SCALE GENOMIC DNA]</scope>
    <source>
        <strain evidence="2 3">GB2-A4</strain>
    </source>
</reference>
<evidence type="ECO:0000313" key="3">
    <source>
        <dbReference type="Proteomes" id="UP001464891"/>
    </source>
</evidence>
<dbReference type="InterPro" id="IPR050229">
    <property type="entry name" value="GlpE_sulfurtransferase"/>
</dbReference>
<comment type="caution">
    <text evidence="2">The sequence shown here is derived from an EMBL/GenBank/DDBJ whole genome shotgun (WGS) entry which is preliminary data.</text>
</comment>
<accession>A0ABV0JB65</accession>
<dbReference type="PANTHER" id="PTHR43031">
    <property type="entry name" value="FAD-DEPENDENT OXIDOREDUCTASE"/>
    <property type="match status" value="1"/>
</dbReference>
<dbReference type="PROSITE" id="PS50206">
    <property type="entry name" value="RHODANESE_3"/>
    <property type="match status" value="1"/>
</dbReference>
<dbReference type="Gene3D" id="3.40.250.10">
    <property type="entry name" value="Rhodanese-like domain"/>
    <property type="match status" value="1"/>
</dbReference>
<evidence type="ECO:0000313" key="2">
    <source>
        <dbReference type="EMBL" id="MEP0819024.1"/>
    </source>
</evidence>
<dbReference type="Pfam" id="PF00581">
    <property type="entry name" value="Rhodanese"/>
    <property type="match status" value="1"/>
</dbReference>
<gene>
    <name evidence="2" type="ORF">NC998_18150</name>
</gene>
<keyword evidence="3" id="KW-1185">Reference proteome</keyword>
<sequence length="126" mass="14120">MDAFFSLLPRPPALRSKSRVYDLKARLDWGEPALTIIDVRDRNQFNLSHITGAISMPLPELPARTLNSLEFDRDLYIYGDIDEEAAEAAAKLRAAGYRQVSELRGGLPAWKAVGYPIEATLTAFQR</sequence>
<protein>
    <submittedName>
        <fullName evidence="2">Rhodanese-like domain-containing protein</fullName>
    </submittedName>
</protein>